<gene>
    <name evidence="2" type="ORF">B9Z19DRAFT_106387</name>
</gene>
<comment type="caution">
    <text evidence="2">The sequence shown here is derived from an EMBL/GenBank/DDBJ whole genome shotgun (WGS) entry which is preliminary data.</text>
</comment>
<dbReference type="Proteomes" id="UP000244722">
    <property type="component" value="Unassembled WGS sequence"/>
</dbReference>
<proteinExistence type="predicted"/>
<dbReference type="OrthoDB" id="5330253at2759"/>
<keyword evidence="3" id="KW-1185">Reference proteome</keyword>
<reference evidence="2 3" key="1">
    <citation type="submission" date="2017-04" db="EMBL/GenBank/DDBJ databases">
        <title>Draft genome sequence of Tuber borchii Vittad., a whitish edible truffle.</title>
        <authorList>
            <consortium name="DOE Joint Genome Institute"/>
            <person name="Murat C."/>
            <person name="Kuo A."/>
            <person name="Barry K.W."/>
            <person name="Clum A."/>
            <person name="Dockter R.B."/>
            <person name="Fauchery L."/>
            <person name="Iotti M."/>
            <person name="Kohler A."/>
            <person name="Labutti K."/>
            <person name="Lindquist E.A."/>
            <person name="Lipzen A."/>
            <person name="Ohm R.A."/>
            <person name="Wang M."/>
            <person name="Grigoriev I.V."/>
            <person name="Zambonelli A."/>
            <person name="Martin F.M."/>
        </authorList>
    </citation>
    <scope>NUCLEOTIDE SEQUENCE [LARGE SCALE GENOMIC DNA]</scope>
    <source>
        <strain evidence="2 3">Tbo3840</strain>
    </source>
</reference>
<dbReference type="EMBL" id="NESQ01000129">
    <property type="protein sequence ID" value="PUU78110.1"/>
    <property type="molecule type" value="Genomic_DNA"/>
</dbReference>
<feature type="compositionally biased region" description="Pro residues" evidence="1">
    <location>
        <begin position="211"/>
        <end position="234"/>
    </location>
</feature>
<evidence type="ECO:0000313" key="2">
    <source>
        <dbReference type="EMBL" id="PUU78110.1"/>
    </source>
</evidence>
<accession>A0A2T6ZRI5</accession>
<dbReference type="AlphaFoldDB" id="A0A2T6ZRI5"/>
<feature type="region of interest" description="Disordered" evidence="1">
    <location>
        <begin position="34"/>
        <end position="255"/>
    </location>
</feature>
<evidence type="ECO:0000256" key="1">
    <source>
        <dbReference type="SAM" id="MobiDB-lite"/>
    </source>
</evidence>
<feature type="compositionally biased region" description="Basic residues" evidence="1">
    <location>
        <begin position="246"/>
        <end position="255"/>
    </location>
</feature>
<organism evidence="2 3">
    <name type="scientific">Tuber borchii</name>
    <name type="common">White truffle</name>
    <dbReference type="NCBI Taxonomy" id="42251"/>
    <lineage>
        <taxon>Eukaryota</taxon>
        <taxon>Fungi</taxon>
        <taxon>Dikarya</taxon>
        <taxon>Ascomycota</taxon>
        <taxon>Pezizomycotina</taxon>
        <taxon>Pezizomycetes</taxon>
        <taxon>Pezizales</taxon>
        <taxon>Tuberaceae</taxon>
        <taxon>Tuber</taxon>
    </lineage>
</organism>
<protein>
    <submittedName>
        <fullName evidence="2">Uncharacterized protein</fullName>
    </submittedName>
</protein>
<evidence type="ECO:0000313" key="3">
    <source>
        <dbReference type="Proteomes" id="UP000244722"/>
    </source>
</evidence>
<name>A0A2T6ZRI5_TUBBO</name>
<sequence length="255" mass="27501">MVTGARIGGVALRQRLGIPRIINNVKNYYDFHTRSNTTTPRNPHYDVYSGRSATPRSRMDGYGEQEAGYGRMNSRSPIHNGRMSPRNHGHHQNYGYPQSPAGPARSDYDRRQNYDPHAYGHRPNIAEGSGHPARYNAPSPEGFRSKPASNSSGPGSDISHGSAGGPSAQPRPTDSGGLVGGQGSGQPELFETPAQLYEPLSPGENWSAPKPNAPPTPPAEADPKPLPSPPPAQQPEPNAAAEKRKSWFKRKMGKG</sequence>